<dbReference type="STRING" id="318479.A0A0N4UHR8"/>
<dbReference type="WBParaSite" id="DME_0000711201-mRNA-1">
    <property type="protein sequence ID" value="DME_0000711201-mRNA-1"/>
    <property type="gene ID" value="DME_0000711201"/>
</dbReference>
<reference evidence="4" key="1">
    <citation type="submission" date="2017-02" db="UniProtKB">
        <authorList>
            <consortium name="WormBaseParasite"/>
        </authorList>
    </citation>
    <scope>IDENTIFICATION</scope>
</reference>
<keyword evidence="3" id="KW-1185">Reference proteome</keyword>
<dbReference type="OrthoDB" id="1100386at2759"/>
<gene>
    <name evidence="1" type="ORF">DME_LOCUS9842</name>
</gene>
<dbReference type="Proteomes" id="UP000038040">
    <property type="component" value="Unplaced"/>
</dbReference>
<name>A0A0N4UHR8_DRAME</name>
<evidence type="ECO:0000313" key="2">
    <source>
        <dbReference type="Proteomes" id="UP000038040"/>
    </source>
</evidence>
<evidence type="ECO:0000313" key="1">
    <source>
        <dbReference type="EMBL" id="VDN59869.1"/>
    </source>
</evidence>
<dbReference type="AlphaFoldDB" id="A0A0N4UHR8"/>
<organism evidence="2 4">
    <name type="scientific">Dracunculus medinensis</name>
    <name type="common">Guinea worm</name>
    <dbReference type="NCBI Taxonomy" id="318479"/>
    <lineage>
        <taxon>Eukaryota</taxon>
        <taxon>Metazoa</taxon>
        <taxon>Ecdysozoa</taxon>
        <taxon>Nematoda</taxon>
        <taxon>Chromadorea</taxon>
        <taxon>Rhabditida</taxon>
        <taxon>Spirurina</taxon>
        <taxon>Dracunculoidea</taxon>
        <taxon>Dracunculidae</taxon>
        <taxon>Dracunculus</taxon>
    </lineage>
</organism>
<protein>
    <submittedName>
        <fullName evidence="4">SUEL-type lectin domain-containing protein</fullName>
    </submittedName>
</protein>
<dbReference type="InterPro" id="IPR043159">
    <property type="entry name" value="Lectin_gal-bd_sf"/>
</dbReference>
<accession>A0A0N4UHR8</accession>
<sequence length="77" mass="8657">MNFISNSLFIAEQIIVCEGELANITCPDNKFIIVLLANYGRFTLSQCNPAHDTELSVTCHNDKTLGILQSRLNFLLR</sequence>
<reference evidence="1 3" key="2">
    <citation type="submission" date="2018-11" db="EMBL/GenBank/DDBJ databases">
        <authorList>
            <consortium name="Pathogen Informatics"/>
        </authorList>
    </citation>
    <scope>NUCLEOTIDE SEQUENCE [LARGE SCALE GENOMIC DNA]</scope>
</reference>
<evidence type="ECO:0000313" key="3">
    <source>
        <dbReference type="Proteomes" id="UP000274756"/>
    </source>
</evidence>
<evidence type="ECO:0000313" key="4">
    <source>
        <dbReference type="WBParaSite" id="DME_0000711201-mRNA-1"/>
    </source>
</evidence>
<proteinExistence type="predicted"/>
<dbReference type="EMBL" id="UYYG01001193">
    <property type="protein sequence ID" value="VDN59869.1"/>
    <property type="molecule type" value="Genomic_DNA"/>
</dbReference>
<dbReference type="Proteomes" id="UP000274756">
    <property type="component" value="Unassembled WGS sequence"/>
</dbReference>
<dbReference type="Gene3D" id="2.60.120.740">
    <property type="match status" value="1"/>
</dbReference>